<reference evidence="1 2" key="1">
    <citation type="submission" date="2024-01" db="EMBL/GenBank/DDBJ databases">
        <title>The genomes of 5 underutilized Papilionoideae crops provide insights into root nodulation and disease resistanc.</title>
        <authorList>
            <person name="Jiang F."/>
        </authorList>
    </citation>
    <scope>NUCLEOTIDE SEQUENCE [LARGE SCALE GENOMIC DNA]</scope>
    <source>
        <strain evidence="1">LVBAO_FW01</strain>
        <tissue evidence="1">Leaves</tissue>
    </source>
</reference>
<name>A0AAN9LM47_CANGL</name>
<gene>
    <name evidence="1" type="ORF">VNO77_17245</name>
</gene>
<dbReference type="Proteomes" id="UP001367508">
    <property type="component" value="Unassembled WGS sequence"/>
</dbReference>
<comment type="caution">
    <text evidence="1">The sequence shown here is derived from an EMBL/GenBank/DDBJ whole genome shotgun (WGS) entry which is preliminary data.</text>
</comment>
<evidence type="ECO:0000313" key="2">
    <source>
        <dbReference type="Proteomes" id="UP001367508"/>
    </source>
</evidence>
<evidence type="ECO:0000313" key="1">
    <source>
        <dbReference type="EMBL" id="KAK7336699.1"/>
    </source>
</evidence>
<dbReference type="EMBL" id="JAYMYQ010000004">
    <property type="protein sequence ID" value="KAK7336699.1"/>
    <property type="molecule type" value="Genomic_DNA"/>
</dbReference>
<dbReference type="AlphaFoldDB" id="A0AAN9LM47"/>
<accession>A0AAN9LM47</accession>
<proteinExistence type="predicted"/>
<keyword evidence="2" id="KW-1185">Reference proteome</keyword>
<sequence>MGRGLKSPSPNRKEGLHNEAAQAQLLLSQFHGISVLSKHKTVPSFITVRFTRQVNSLSNGMCQSLFCDMKRDPIYDHSIAPYNILISVFGGMMLVDHMEATFQR</sequence>
<protein>
    <submittedName>
        <fullName evidence="1">Uncharacterized protein</fullName>
    </submittedName>
</protein>
<organism evidence="1 2">
    <name type="scientific">Canavalia gladiata</name>
    <name type="common">Sword bean</name>
    <name type="synonym">Dolichos gladiatus</name>
    <dbReference type="NCBI Taxonomy" id="3824"/>
    <lineage>
        <taxon>Eukaryota</taxon>
        <taxon>Viridiplantae</taxon>
        <taxon>Streptophyta</taxon>
        <taxon>Embryophyta</taxon>
        <taxon>Tracheophyta</taxon>
        <taxon>Spermatophyta</taxon>
        <taxon>Magnoliopsida</taxon>
        <taxon>eudicotyledons</taxon>
        <taxon>Gunneridae</taxon>
        <taxon>Pentapetalae</taxon>
        <taxon>rosids</taxon>
        <taxon>fabids</taxon>
        <taxon>Fabales</taxon>
        <taxon>Fabaceae</taxon>
        <taxon>Papilionoideae</taxon>
        <taxon>50 kb inversion clade</taxon>
        <taxon>NPAAA clade</taxon>
        <taxon>indigoferoid/millettioid clade</taxon>
        <taxon>Phaseoleae</taxon>
        <taxon>Canavalia</taxon>
    </lineage>
</organism>